<dbReference type="EMBL" id="JBBXMP010000179">
    <property type="protein sequence ID" value="KAL0060391.1"/>
    <property type="molecule type" value="Genomic_DNA"/>
</dbReference>
<evidence type="ECO:0000313" key="2">
    <source>
        <dbReference type="EMBL" id="KAL0060391.1"/>
    </source>
</evidence>
<evidence type="ECO:0000313" key="3">
    <source>
        <dbReference type="Proteomes" id="UP001437256"/>
    </source>
</evidence>
<comment type="caution">
    <text evidence="2">The sequence shown here is derived from an EMBL/GenBank/DDBJ whole genome shotgun (WGS) entry which is preliminary data.</text>
</comment>
<dbReference type="Proteomes" id="UP001437256">
    <property type="component" value="Unassembled WGS sequence"/>
</dbReference>
<protein>
    <submittedName>
        <fullName evidence="2">Uncharacterized protein</fullName>
    </submittedName>
</protein>
<keyword evidence="1" id="KW-1133">Transmembrane helix</keyword>
<feature type="transmembrane region" description="Helical" evidence="1">
    <location>
        <begin position="231"/>
        <end position="252"/>
    </location>
</feature>
<reference evidence="2 3" key="1">
    <citation type="submission" date="2024-05" db="EMBL/GenBank/DDBJ databases">
        <title>A draft genome resource for the thread blight pathogen Marasmius tenuissimus strain MS-2.</title>
        <authorList>
            <person name="Yulfo-Soto G.E."/>
            <person name="Baruah I.K."/>
            <person name="Amoako-Attah I."/>
            <person name="Bukari Y."/>
            <person name="Meinhardt L.W."/>
            <person name="Bailey B.A."/>
            <person name="Cohen S.P."/>
        </authorList>
    </citation>
    <scope>NUCLEOTIDE SEQUENCE [LARGE SCALE GENOMIC DNA]</scope>
    <source>
        <strain evidence="2 3">MS-2</strain>
    </source>
</reference>
<name>A0ABR2ZHG1_9AGAR</name>
<evidence type="ECO:0000256" key="1">
    <source>
        <dbReference type="SAM" id="Phobius"/>
    </source>
</evidence>
<gene>
    <name evidence="2" type="ORF">AAF712_012842</name>
</gene>
<sequence length="406" mass="46179">MDSHRGRTSRWVQPSCRVGGVLTAWFSNGEVTAQLLISSLGSDLFFPLFTASELKQMSIVNHSFWSAISDYQRRIYRIGRFLQRFFTLPQILRFREVQVEEGYLISGSVALQFFANVEWPDSDLDLYCYPGHFRRLVKLIGLFGYRYVPPAGGASTLAWALKEVHRKLHLAGPYGVLKAIVYVFSFQKQYLGKKTKIQIMVCRNSPMEVILSFHSCAWHLHSLVPTRYSTLVITAVVMNFIGASFAVSLYPYSTLHMSENIQFIPTSRAAAPLRKYQDRGWITVASSSPGSGLYHASELARDRSAADSAAWVIPLDGTSMTPDSTAPEYRWIKAHSWSHVFHSKPRRINILLLTGIRCGWKWKLTYALAAKHLIMHGKRREMLCEPCKEHCLQQCVILFLGCHASY</sequence>
<accession>A0ABR2ZHG1</accession>
<keyword evidence="3" id="KW-1185">Reference proteome</keyword>
<proteinExistence type="predicted"/>
<keyword evidence="1" id="KW-0472">Membrane</keyword>
<keyword evidence="1" id="KW-0812">Transmembrane</keyword>
<organism evidence="2 3">
    <name type="scientific">Marasmius tenuissimus</name>
    <dbReference type="NCBI Taxonomy" id="585030"/>
    <lineage>
        <taxon>Eukaryota</taxon>
        <taxon>Fungi</taxon>
        <taxon>Dikarya</taxon>
        <taxon>Basidiomycota</taxon>
        <taxon>Agaricomycotina</taxon>
        <taxon>Agaricomycetes</taxon>
        <taxon>Agaricomycetidae</taxon>
        <taxon>Agaricales</taxon>
        <taxon>Marasmiineae</taxon>
        <taxon>Marasmiaceae</taxon>
        <taxon>Marasmius</taxon>
    </lineage>
</organism>